<dbReference type="Pfam" id="PF01412">
    <property type="entry name" value="ArfGap"/>
    <property type="match status" value="1"/>
</dbReference>
<evidence type="ECO:0000313" key="9">
    <source>
        <dbReference type="Proteomes" id="UP001438707"/>
    </source>
</evidence>
<feature type="compositionally biased region" description="Low complexity" evidence="6">
    <location>
        <begin position="305"/>
        <end position="319"/>
    </location>
</feature>
<dbReference type="FunFam" id="1.10.220.150:FF:000009">
    <property type="entry name" value="stromal membrane-associated protein 1 isoform X1"/>
    <property type="match status" value="1"/>
</dbReference>
<dbReference type="Proteomes" id="UP001438707">
    <property type="component" value="Unassembled WGS sequence"/>
</dbReference>
<comment type="caution">
    <text evidence="8">The sequence shown here is derived from an EMBL/GenBank/DDBJ whole genome shotgun (WGS) entry which is preliminary data.</text>
</comment>
<keyword evidence="9" id="KW-1185">Reference proteome</keyword>
<dbReference type="EMBL" id="JALJOS010000050">
    <property type="protein sequence ID" value="KAK9819130.1"/>
    <property type="molecule type" value="Genomic_DNA"/>
</dbReference>
<keyword evidence="3 5" id="KW-0863">Zinc-finger</keyword>
<dbReference type="CDD" id="cd08204">
    <property type="entry name" value="ArfGap"/>
    <property type="match status" value="1"/>
</dbReference>
<evidence type="ECO:0000256" key="6">
    <source>
        <dbReference type="SAM" id="MobiDB-lite"/>
    </source>
</evidence>
<evidence type="ECO:0000259" key="7">
    <source>
        <dbReference type="PROSITE" id="PS50115"/>
    </source>
</evidence>
<evidence type="ECO:0000256" key="1">
    <source>
        <dbReference type="ARBA" id="ARBA00022468"/>
    </source>
</evidence>
<dbReference type="PROSITE" id="PS50115">
    <property type="entry name" value="ARFGAP"/>
    <property type="match status" value="1"/>
</dbReference>
<evidence type="ECO:0000256" key="4">
    <source>
        <dbReference type="ARBA" id="ARBA00022833"/>
    </source>
</evidence>
<keyword evidence="4" id="KW-0862">Zinc</keyword>
<feature type="compositionally biased region" description="Low complexity" evidence="6">
    <location>
        <begin position="326"/>
        <end position="341"/>
    </location>
</feature>
<feature type="domain" description="Arf-GAP" evidence="7">
    <location>
        <begin position="17"/>
        <end position="138"/>
    </location>
</feature>
<sequence length="590" mass="61789">MSNSKNAVTKAQNDAHKRILQQLLKHDDNRKCADCNARGPTWASVNLGVFMCLNCSGVHRSLGVHNSKVRSTTLDTWLPEQVAFVQRMGNRRANMYWEASLPTGFMRPTEGDMAALRTFITDKYANQHYAMNAWDKPPNSDNYVTHPFMQQVDGAAPAEPATGAERVASPPPPVAAPTQPAAGAPVSSTSSKSLPARVASPATVSSPTKPAPSQELFDLLSLDEPPAAAQPAAAAARAASSNGADAGSDWAAWGDASTVSAPSVEATESDPWDAFQGSEGFQVGSPASLPAGLGAGISSPTGALSPASSKPSSPMKNPARPGHSRSNSQPNSQSASQAGNAPPTPTAFEAIWPDVSTPTPATLTPGSPTKQTPQSGGRPPIPPKRTPEEILRMFDTQQSGSNGMGAFPSFMNGQNPSPPNAWPSPDQVSGGFPGGSPGFPGPPAMPDGIPMLPTDPAMLQQLHPGMVPVPAPGMPPGMFMMASEGTAPESRHLGCSLTGGPVFKCIFILFPTDDPQQPFNEVKYQDKNRKQLGDSLKPKGIIGLVSVAAWSTDALDLDAITMDIQNLEDVVLEENGQYIPVFGGQISRRS</sequence>
<proteinExistence type="predicted"/>
<evidence type="ECO:0000256" key="3">
    <source>
        <dbReference type="ARBA" id="ARBA00022771"/>
    </source>
</evidence>
<evidence type="ECO:0000256" key="5">
    <source>
        <dbReference type="PROSITE-ProRule" id="PRU00288"/>
    </source>
</evidence>
<dbReference type="Gene3D" id="1.10.220.150">
    <property type="entry name" value="Arf GTPase activating protein"/>
    <property type="match status" value="1"/>
</dbReference>
<feature type="region of interest" description="Disordered" evidence="6">
    <location>
        <begin position="228"/>
        <end position="386"/>
    </location>
</feature>
<reference evidence="8 9" key="1">
    <citation type="journal article" date="2024" name="Nat. Commun.">
        <title>Phylogenomics reveals the evolutionary origins of lichenization in chlorophyte algae.</title>
        <authorList>
            <person name="Puginier C."/>
            <person name="Libourel C."/>
            <person name="Otte J."/>
            <person name="Skaloud P."/>
            <person name="Haon M."/>
            <person name="Grisel S."/>
            <person name="Petersen M."/>
            <person name="Berrin J.G."/>
            <person name="Delaux P.M."/>
            <person name="Dal Grande F."/>
            <person name="Keller J."/>
        </authorList>
    </citation>
    <scope>NUCLEOTIDE SEQUENCE [LARGE SCALE GENOMIC DNA]</scope>
    <source>
        <strain evidence="8 9">SAG 2145</strain>
    </source>
</reference>
<dbReference type="InterPro" id="IPR001164">
    <property type="entry name" value="ArfGAP_dom"/>
</dbReference>
<protein>
    <recommendedName>
        <fullName evidence="7">Arf-GAP domain-containing protein</fullName>
    </recommendedName>
</protein>
<dbReference type="SMART" id="SM00105">
    <property type="entry name" value="ArfGap"/>
    <property type="match status" value="1"/>
</dbReference>
<feature type="compositionally biased region" description="Low complexity" evidence="6">
    <location>
        <begin position="156"/>
        <end position="168"/>
    </location>
</feature>
<dbReference type="PANTHER" id="PTHR46419">
    <property type="entry name" value="ADP-RIBOSYLATION FACTOR GTPASE-ACTIVATING PROTEIN AGD5"/>
    <property type="match status" value="1"/>
</dbReference>
<dbReference type="InterPro" id="IPR038508">
    <property type="entry name" value="ArfGAP_dom_sf"/>
</dbReference>
<gene>
    <name evidence="8" type="ORF">WJX74_008001</name>
</gene>
<dbReference type="GO" id="GO:0005096">
    <property type="term" value="F:GTPase activator activity"/>
    <property type="evidence" value="ECO:0007669"/>
    <property type="project" value="UniProtKB-KW"/>
</dbReference>
<dbReference type="PRINTS" id="PR00405">
    <property type="entry name" value="REVINTRACTNG"/>
</dbReference>
<keyword evidence="2" id="KW-0479">Metal-binding</keyword>
<feature type="region of interest" description="Disordered" evidence="6">
    <location>
        <begin position="156"/>
        <end position="212"/>
    </location>
</feature>
<evidence type="ECO:0000256" key="2">
    <source>
        <dbReference type="ARBA" id="ARBA00022723"/>
    </source>
</evidence>
<feature type="compositionally biased region" description="Low complexity" evidence="6">
    <location>
        <begin position="228"/>
        <end position="256"/>
    </location>
</feature>
<keyword evidence="1" id="KW-0343">GTPase activation</keyword>
<evidence type="ECO:0000313" key="8">
    <source>
        <dbReference type="EMBL" id="KAK9819130.1"/>
    </source>
</evidence>
<dbReference type="PANTHER" id="PTHR46419:SF2">
    <property type="entry name" value="ADP-RIBOSYLATION FACTOR GTPASE-ACTIVATING PROTEIN AGD5"/>
    <property type="match status" value="1"/>
</dbReference>
<dbReference type="SUPFAM" id="SSF57863">
    <property type="entry name" value="ArfGap/RecO-like zinc finger"/>
    <property type="match status" value="1"/>
</dbReference>
<feature type="compositionally biased region" description="Low complexity" evidence="6">
    <location>
        <begin position="176"/>
        <end position="186"/>
    </location>
</feature>
<dbReference type="AlphaFoldDB" id="A0AAW1QA51"/>
<accession>A0AAW1QA51</accession>
<dbReference type="InterPro" id="IPR044520">
    <property type="entry name" value="ARF_GAP_AGD5/15"/>
</dbReference>
<organism evidence="8 9">
    <name type="scientific">Apatococcus lobatus</name>
    <dbReference type="NCBI Taxonomy" id="904363"/>
    <lineage>
        <taxon>Eukaryota</taxon>
        <taxon>Viridiplantae</taxon>
        <taxon>Chlorophyta</taxon>
        <taxon>core chlorophytes</taxon>
        <taxon>Trebouxiophyceae</taxon>
        <taxon>Chlorellales</taxon>
        <taxon>Chlorellaceae</taxon>
        <taxon>Apatococcus</taxon>
    </lineage>
</organism>
<name>A0AAW1QA51_9CHLO</name>
<dbReference type="InterPro" id="IPR037278">
    <property type="entry name" value="ARFGAP/RecO"/>
</dbReference>
<dbReference type="GO" id="GO:0008270">
    <property type="term" value="F:zinc ion binding"/>
    <property type="evidence" value="ECO:0007669"/>
    <property type="project" value="UniProtKB-KW"/>
</dbReference>
<feature type="compositionally biased region" description="Polar residues" evidence="6">
    <location>
        <begin position="356"/>
        <end position="375"/>
    </location>
</feature>